<dbReference type="Proteomes" id="UP000754644">
    <property type="component" value="Unassembled WGS sequence"/>
</dbReference>
<dbReference type="Pfam" id="PF02167">
    <property type="entry name" value="Cytochrom_C1"/>
    <property type="match status" value="2"/>
</dbReference>
<feature type="chain" id="PRO_5036846650" evidence="10">
    <location>
        <begin position="21"/>
        <end position="273"/>
    </location>
</feature>
<comment type="cofactor">
    <cofactor evidence="8">
        <name>heme c</name>
        <dbReference type="ChEBI" id="CHEBI:61717"/>
    </cofactor>
    <text evidence="8">Binds 1 heme c group covalently per subunit.</text>
</comment>
<accession>A0A972VVJ0</accession>
<evidence type="ECO:0000313" key="11">
    <source>
        <dbReference type="EMBL" id="NQV65030.1"/>
    </source>
</evidence>
<keyword evidence="3 9" id="KW-0812">Transmembrane</keyword>
<dbReference type="PRINTS" id="PR00603">
    <property type="entry name" value="CYTOCHROMEC1"/>
</dbReference>
<keyword evidence="7 9" id="KW-0472">Membrane</keyword>
<dbReference type="AlphaFoldDB" id="A0A972VVJ0"/>
<dbReference type="EMBL" id="JABMOJ010000247">
    <property type="protein sequence ID" value="NQV65030.1"/>
    <property type="molecule type" value="Genomic_DNA"/>
</dbReference>
<proteinExistence type="predicted"/>
<evidence type="ECO:0000256" key="1">
    <source>
        <dbReference type="ARBA" id="ARBA00004370"/>
    </source>
</evidence>
<evidence type="ECO:0000256" key="2">
    <source>
        <dbReference type="ARBA" id="ARBA00022617"/>
    </source>
</evidence>
<keyword evidence="5 9" id="KW-1133">Transmembrane helix</keyword>
<evidence type="ECO:0000256" key="9">
    <source>
        <dbReference type="SAM" id="Phobius"/>
    </source>
</evidence>
<dbReference type="InterPro" id="IPR002326">
    <property type="entry name" value="Cyt_c1"/>
</dbReference>
<organism evidence="11 12">
    <name type="scientific">SAR86 cluster bacterium</name>
    <dbReference type="NCBI Taxonomy" id="2030880"/>
    <lineage>
        <taxon>Bacteria</taxon>
        <taxon>Pseudomonadati</taxon>
        <taxon>Pseudomonadota</taxon>
        <taxon>Gammaproteobacteria</taxon>
        <taxon>SAR86 cluster</taxon>
    </lineage>
</organism>
<sequence length="273" mass="31090">MLKTILIPLTLLLSAMGLQASEAGYPLDHMEPDVHDQPSLQRGMQTYMNYCMGCHSLQYQRYKRTADDLGIPDALMLEHLVFDPETKIGDLIVNNMSTKNAKKWFGAAPPDLTLHNNLKGGPDWIYTYLRTFYADSKRPLGVNNLVFENVGMPHALADLQGMQQYVCKQVPRLAANGGDMRDPLTDEYITEELCGNELVERGYSPLELVAGSGSLNPAEYDQVVYDLANFLYYMAEPARIERTRVGWYVLLFLAFFYVFAWLLGREYHKAFHK</sequence>
<feature type="binding site" description="covalent" evidence="8">
    <location>
        <position position="54"/>
    </location>
    <ligand>
        <name>heme c</name>
        <dbReference type="ChEBI" id="CHEBI:61717"/>
    </ligand>
</feature>
<evidence type="ECO:0000256" key="8">
    <source>
        <dbReference type="PIRSR" id="PIRSR602326-1"/>
    </source>
</evidence>
<keyword evidence="2 8" id="KW-0349">Heme</keyword>
<evidence type="ECO:0000313" key="12">
    <source>
        <dbReference type="Proteomes" id="UP000754644"/>
    </source>
</evidence>
<protein>
    <submittedName>
        <fullName evidence="11">Cytochrome c1</fullName>
    </submittedName>
</protein>
<dbReference type="GO" id="GO:0020037">
    <property type="term" value="F:heme binding"/>
    <property type="evidence" value="ECO:0007669"/>
    <property type="project" value="InterPro"/>
</dbReference>
<comment type="subcellular location">
    <subcellularLocation>
        <location evidence="1">Membrane</location>
    </subcellularLocation>
</comment>
<keyword evidence="4 8" id="KW-0479">Metal-binding</keyword>
<evidence type="ECO:0000256" key="5">
    <source>
        <dbReference type="ARBA" id="ARBA00022989"/>
    </source>
</evidence>
<evidence type="ECO:0000256" key="7">
    <source>
        <dbReference type="ARBA" id="ARBA00023136"/>
    </source>
</evidence>
<dbReference type="PANTHER" id="PTHR10266:SF3">
    <property type="entry name" value="CYTOCHROME C1, HEME PROTEIN, MITOCHONDRIAL"/>
    <property type="match status" value="1"/>
</dbReference>
<gene>
    <name evidence="11" type="ORF">HQ497_06675</name>
</gene>
<evidence type="ECO:0000256" key="10">
    <source>
        <dbReference type="SAM" id="SignalP"/>
    </source>
</evidence>
<keyword evidence="6 8" id="KW-0408">Iron</keyword>
<dbReference type="SUPFAM" id="SSF46626">
    <property type="entry name" value="Cytochrome c"/>
    <property type="match status" value="1"/>
</dbReference>
<feature type="signal peptide" evidence="10">
    <location>
        <begin position="1"/>
        <end position="20"/>
    </location>
</feature>
<evidence type="ECO:0000256" key="4">
    <source>
        <dbReference type="ARBA" id="ARBA00022723"/>
    </source>
</evidence>
<dbReference type="Gene3D" id="1.10.760.10">
    <property type="entry name" value="Cytochrome c-like domain"/>
    <property type="match status" value="1"/>
</dbReference>
<dbReference type="InterPro" id="IPR036909">
    <property type="entry name" value="Cyt_c-like_dom_sf"/>
</dbReference>
<dbReference type="PANTHER" id="PTHR10266">
    <property type="entry name" value="CYTOCHROME C1"/>
    <property type="match status" value="1"/>
</dbReference>
<dbReference type="GO" id="GO:0016020">
    <property type="term" value="C:membrane"/>
    <property type="evidence" value="ECO:0007669"/>
    <property type="project" value="UniProtKB-SubCell"/>
</dbReference>
<dbReference type="GO" id="GO:0046872">
    <property type="term" value="F:metal ion binding"/>
    <property type="evidence" value="ECO:0007669"/>
    <property type="project" value="UniProtKB-KW"/>
</dbReference>
<evidence type="ECO:0000256" key="6">
    <source>
        <dbReference type="ARBA" id="ARBA00023004"/>
    </source>
</evidence>
<dbReference type="GO" id="GO:0009055">
    <property type="term" value="F:electron transfer activity"/>
    <property type="evidence" value="ECO:0007669"/>
    <property type="project" value="InterPro"/>
</dbReference>
<name>A0A972VVJ0_9GAMM</name>
<feature type="binding site" description="covalent" evidence="8">
    <location>
        <position position="55"/>
    </location>
    <ligand>
        <name>heme c</name>
        <dbReference type="ChEBI" id="CHEBI:61717"/>
    </ligand>
</feature>
<comment type="caution">
    <text evidence="11">The sequence shown here is derived from an EMBL/GenBank/DDBJ whole genome shotgun (WGS) entry which is preliminary data.</text>
</comment>
<evidence type="ECO:0000256" key="3">
    <source>
        <dbReference type="ARBA" id="ARBA00022692"/>
    </source>
</evidence>
<keyword evidence="10" id="KW-0732">Signal</keyword>
<feature type="binding site" description="covalent" evidence="8">
    <location>
        <position position="51"/>
    </location>
    <ligand>
        <name>heme c</name>
        <dbReference type="ChEBI" id="CHEBI:61717"/>
    </ligand>
</feature>
<feature type="transmembrane region" description="Helical" evidence="9">
    <location>
        <begin position="245"/>
        <end position="264"/>
    </location>
</feature>
<reference evidence="11" key="1">
    <citation type="submission" date="2020-05" db="EMBL/GenBank/DDBJ databases">
        <title>Sulfur intermediates as new biogeochemical hubs in an aquatic model microbial ecosystem.</title>
        <authorList>
            <person name="Vigneron A."/>
        </authorList>
    </citation>
    <scope>NUCLEOTIDE SEQUENCE</scope>
    <source>
        <strain evidence="11">Bin.250</strain>
    </source>
</reference>